<name>A0ABT7USQ1_9FIRM</name>
<comment type="similarity">
    <text evidence="2 10">Belongs to the chloramphenicol acetyltransferase family.</text>
</comment>
<dbReference type="EC" id="2.3.1.28" evidence="4 9"/>
<dbReference type="InterPro" id="IPR023213">
    <property type="entry name" value="CAT-like_dom_sf"/>
</dbReference>
<evidence type="ECO:0000256" key="9">
    <source>
        <dbReference type="RuleBase" id="RU000503"/>
    </source>
</evidence>
<dbReference type="Pfam" id="PF00302">
    <property type="entry name" value="CAT"/>
    <property type="match status" value="1"/>
</dbReference>
<dbReference type="Gene3D" id="3.30.559.10">
    <property type="entry name" value="Chloramphenicol acetyltransferase-like domain"/>
    <property type="match status" value="1"/>
</dbReference>
<dbReference type="InterPro" id="IPR018372">
    <property type="entry name" value="Chloramphenicol_AcTrfase_AS"/>
</dbReference>
<comment type="catalytic activity">
    <reaction evidence="9">
        <text>chloramphenicol + acetyl-CoA = chloramphenicol 3-acetate + CoA</text>
        <dbReference type="Rhea" id="RHEA:18421"/>
        <dbReference type="ChEBI" id="CHEBI:16730"/>
        <dbReference type="ChEBI" id="CHEBI:17698"/>
        <dbReference type="ChEBI" id="CHEBI:57287"/>
        <dbReference type="ChEBI" id="CHEBI:57288"/>
        <dbReference type="EC" id="2.3.1.28"/>
    </reaction>
</comment>
<comment type="subunit">
    <text evidence="3">Homotrimer.</text>
</comment>
<evidence type="ECO:0000256" key="4">
    <source>
        <dbReference type="ARBA" id="ARBA00013235"/>
    </source>
</evidence>
<reference evidence="11 12" key="3">
    <citation type="submission" date="2023-06" db="EMBL/GenBank/DDBJ databases">
        <authorList>
            <person name="Zeman M."/>
            <person name="Kubasova T."/>
            <person name="Jahodarova E."/>
            <person name="Nykrynova M."/>
            <person name="Rychlik I."/>
        </authorList>
    </citation>
    <scope>NUCLEOTIDE SEQUENCE [LARGE SCALE GENOMIC DNA]</scope>
    <source>
        <strain evidence="11 12">ET340</strain>
    </source>
</reference>
<dbReference type="PROSITE" id="PS00100">
    <property type="entry name" value="CAT"/>
    <property type="match status" value="1"/>
</dbReference>
<dbReference type="SUPFAM" id="SSF52777">
    <property type="entry name" value="CoA-dependent acyltransferases"/>
    <property type="match status" value="1"/>
</dbReference>
<organism evidence="11 12">
    <name type="scientific">Allofournierella massiliensis</name>
    <dbReference type="NCBI Taxonomy" id="1650663"/>
    <lineage>
        <taxon>Bacteria</taxon>
        <taxon>Bacillati</taxon>
        <taxon>Bacillota</taxon>
        <taxon>Clostridia</taxon>
        <taxon>Eubacteriales</taxon>
        <taxon>Oscillospiraceae</taxon>
        <taxon>Allofournierella</taxon>
    </lineage>
</organism>
<evidence type="ECO:0000256" key="8">
    <source>
        <dbReference type="ARBA" id="ARBA00023315"/>
    </source>
</evidence>
<reference evidence="11 12" key="1">
    <citation type="submission" date="2023-06" db="EMBL/GenBank/DDBJ databases">
        <title>Identification and characterization of horizontal gene transfer across gut microbiota members of farm animals based on homology search.</title>
        <authorList>
            <person name="Schwarzerova J."/>
            <person name="Nykrynova M."/>
            <person name="Jureckova K."/>
            <person name="Cejkova D."/>
            <person name="Rychlik I."/>
        </authorList>
    </citation>
    <scope>NUCLEOTIDE SEQUENCE [LARGE SCALE GENOMIC DNA]</scope>
    <source>
        <strain evidence="11 12">ET340</strain>
    </source>
</reference>
<proteinExistence type="inferred from homology"/>
<evidence type="ECO:0000313" key="12">
    <source>
        <dbReference type="Proteomes" id="UP001529380"/>
    </source>
</evidence>
<dbReference type="PANTHER" id="PTHR38474">
    <property type="entry name" value="SLR0299 PROTEIN"/>
    <property type="match status" value="1"/>
</dbReference>
<evidence type="ECO:0000256" key="1">
    <source>
        <dbReference type="ARBA" id="ARBA00002150"/>
    </source>
</evidence>
<dbReference type="PANTHER" id="PTHR38474:SF2">
    <property type="entry name" value="CHLORAMPHENICOL ACETYLTRANSFERASE"/>
    <property type="match status" value="1"/>
</dbReference>
<dbReference type="SMART" id="SM01059">
    <property type="entry name" value="CAT"/>
    <property type="match status" value="1"/>
</dbReference>
<dbReference type="Proteomes" id="UP001529380">
    <property type="component" value="Unassembled WGS sequence"/>
</dbReference>
<keyword evidence="8 9" id="KW-0012">Acyltransferase</keyword>
<protein>
    <recommendedName>
        <fullName evidence="5 9">Chloramphenicol acetyltransferase</fullName>
        <ecNumber evidence="4 9">2.3.1.28</ecNumber>
    </recommendedName>
</protein>
<gene>
    <name evidence="11" type="primary">catA</name>
    <name evidence="11" type="ORF">QUW08_11495</name>
</gene>
<dbReference type="GO" id="GO:0008811">
    <property type="term" value="F:chloramphenicol O-acetyltransferase activity"/>
    <property type="evidence" value="ECO:0007669"/>
    <property type="project" value="UniProtKB-EC"/>
</dbReference>
<evidence type="ECO:0000256" key="3">
    <source>
        <dbReference type="ARBA" id="ARBA00011233"/>
    </source>
</evidence>
<evidence type="ECO:0000256" key="5">
    <source>
        <dbReference type="ARBA" id="ARBA00020291"/>
    </source>
</evidence>
<evidence type="ECO:0000256" key="7">
    <source>
        <dbReference type="ARBA" id="ARBA00023251"/>
    </source>
</evidence>
<dbReference type="InterPro" id="IPR001707">
    <property type="entry name" value="Cmp_AcTrfase"/>
</dbReference>
<dbReference type="PIRSF" id="PIRSF000440">
    <property type="entry name" value="CAT"/>
    <property type="match status" value="1"/>
</dbReference>
<sequence>MNFTKIERSAWPREEYFNHYFSQVPCTYSGTFKLDITRLRQSGQKLYPAMLYDLSTVVNRHQEFRMALNEAGEPGYYDVVHPCYTIFHKETETFSNLWTAYTPDYAAFCAAYEQDMANYGNNPGMMARPDTPANTFPVSMIPWASFEGFNLNLQNGCDYLPPIFTMGRFYEENGRVLLPLAVQVHHAVCDGFHLCRLVNELQELLNG</sequence>
<comment type="caution">
    <text evidence="11">The sequence shown here is derived from an EMBL/GenBank/DDBJ whole genome shotgun (WGS) entry which is preliminary data.</text>
</comment>
<dbReference type="RefSeq" id="WP_289600338.1">
    <property type="nucleotide sequence ID" value="NZ_JAUDCL010000022.1"/>
</dbReference>
<accession>A0ABT7USQ1</accession>
<reference evidence="12" key="2">
    <citation type="submission" date="2023-06" db="EMBL/GenBank/DDBJ databases">
        <title>Identification and characterization of horizontal gene transfer across gut microbiota members of farm animals based on homology search.</title>
        <authorList>
            <person name="Zeman M."/>
            <person name="Kubasova T."/>
            <person name="Jahodarova E."/>
            <person name="Nykrynova M."/>
            <person name="Rychlik I."/>
        </authorList>
    </citation>
    <scope>NUCLEOTIDE SEQUENCE [LARGE SCALE GENOMIC DNA]</scope>
    <source>
        <strain evidence="12">ET340</strain>
    </source>
</reference>
<evidence type="ECO:0000256" key="10">
    <source>
        <dbReference type="RuleBase" id="RU004156"/>
    </source>
</evidence>
<keyword evidence="7 9" id="KW-0046">Antibiotic resistance</keyword>
<dbReference type="EMBL" id="JAUDCL010000022">
    <property type="protein sequence ID" value="MDM8201909.1"/>
    <property type="molecule type" value="Genomic_DNA"/>
</dbReference>
<keyword evidence="12" id="KW-1185">Reference proteome</keyword>
<keyword evidence="6 9" id="KW-0808">Transferase</keyword>
<dbReference type="NCBIfam" id="NF000491">
    <property type="entry name" value="chloram_CatA"/>
    <property type="match status" value="1"/>
</dbReference>
<evidence type="ECO:0000256" key="2">
    <source>
        <dbReference type="ARBA" id="ARBA00010571"/>
    </source>
</evidence>
<evidence type="ECO:0000313" key="11">
    <source>
        <dbReference type="EMBL" id="MDM8201909.1"/>
    </source>
</evidence>
<evidence type="ECO:0000256" key="6">
    <source>
        <dbReference type="ARBA" id="ARBA00022679"/>
    </source>
</evidence>
<comment type="function">
    <text evidence="1 9">This enzyme is an effector of chloramphenicol resistance in bacteria.</text>
</comment>